<evidence type="ECO:0000256" key="7">
    <source>
        <dbReference type="ARBA" id="ARBA00022741"/>
    </source>
</evidence>
<gene>
    <name evidence="17" type="ORF">ACJDUG_13515</name>
</gene>
<reference evidence="17 18" key="1">
    <citation type="submission" date="2024-11" db="EMBL/GenBank/DDBJ databases">
        <authorList>
            <person name="Heng Y.C."/>
            <person name="Lim A.C.H."/>
            <person name="Lee J.K.Y."/>
            <person name="Kittelmann S."/>
        </authorList>
    </citation>
    <scope>NUCLEOTIDE SEQUENCE [LARGE SCALE GENOMIC DNA]</scope>
    <source>
        <strain evidence="17 18">WILCCON 0185</strain>
    </source>
</reference>
<keyword evidence="12 13" id="KW-0472">Membrane</keyword>
<dbReference type="CDD" id="cd00130">
    <property type="entry name" value="PAS"/>
    <property type="match status" value="1"/>
</dbReference>
<evidence type="ECO:0000256" key="8">
    <source>
        <dbReference type="ARBA" id="ARBA00022777"/>
    </source>
</evidence>
<dbReference type="SMART" id="SM00387">
    <property type="entry name" value="HATPase_c"/>
    <property type="match status" value="1"/>
</dbReference>
<keyword evidence="9 17" id="KW-0067">ATP-binding</keyword>
<dbReference type="InterPro" id="IPR003660">
    <property type="entry name" value="HAMP_dom"/>
</dbReference>
<proteinExistence type="predicted"/>
<evidence type="ECO:0000313" key="17">
    <source>
        <dbReference type="EMBL" id="MFL0247987.1"/>
    </source>
</evidence>
<dbReference type="NCBIfam" id="TIGR00229">
    <property type="entry name" value="sensory_box"/>
    <property type="match status" value="1"/>
</dbReference>
<evidence type="ECO:0000256" key="1">
    <source>
        <dbReference type="ARBA" id="ARBA00000085"/>
    </source>
</evidence>
<dbReference type="Gene3D" id="1.10.287.130">
    <property type="match status" value="1"/>
</dbReference>
<evidence type="ECO:0000259" key="15">
    <source>
        <dbReference type="PROSITE" id="PS50112"/>
    </source>
</evidence>
<keyword evidence="6 13" id="KW-0812">Transmembrane</keyword>
<dbReference type="Pfam" id="PF02518">
    <property type="entry name" value="HATPase_c"/>
    <property type="match status" value="1"/>
</dbReference>
<dbReference type="EMBL" id="JBJHZZ010000011">
    <property type="protein sequence ID" value="MFL0247987.1"/>
    <property type="molecule type" value="Genomic_DNA"/>
</dbReference>
<comment type="caution">
    <text evidence="17">The sequence shown here is derived from an EMBL/GenBank/DDBJ whole genome shotgun (WGS) entry which is preliminary data.</text>
</comment>
<dbReference type="SUPFAM" id="SSF55874">
    <property type="entry name" value="ATPase domain of HSP90 chaperone/DNA topoisomerase II/histidine kinase"/>
    <property type="match status" value="1"/>
</dbReference>
<dbReference type="PRINTS" id="PR00344">
    <property type="entry name" value="BCTRLSENSOR"/>
</dbReference>
<organism evidence="17 18">
    <name type="scientific">Candidatus Clostridium stratigraminis</name>
    <dbReference type="NCBI Taxonomy" id="3381661"/>
    <lineage>
        <taxon>Bacteria</taxon>
        <taxon>Bacillati</taxon>
        <taxon>Bacillota</taxon>
        <taxon>Clostridia</taxon>
        <taxon>Eubacteriales</taxon>
        <taxon>Clostridiaceae</taxon>
        <taxon>Clostridium</taxon>
    </lineage>
</organism>
<dbReference type="InterPro" id="IPR005467">
    <property type="entry name" value="His_kinase_dom"/>
</dbReference>
<evidence type="ECO:0000259" key="16">
    <source>
        <dbReference type="PROSITE" id="PS50885"/>
    </source>
</evidence>
<dbReference type="Pfam" id="PF00672">
    <property type="entry name" value="HAMP"/>
    <property type="match status" value="1"/>
</dbReference>
<dbReference type="PROSITE" id="PS50885">
    <property type="entry name" value="HAMP"/>
    <property type="match status" value="1"/>
</dbReference>
<evidence type="ECO:0000256" key="11">
    <source>
        <dbReference type="ARBA" id="ARBA00023012"/>
    </source>
</evidence>
<keyword evidence="8" id="KW-0418">Kinase</keyword>
<evidence type="ECO:0000256" key="6">
    <source>
        <dbReference type="ARBA" id="ARBA00022692"/>
    </source>
</evidence>
<dbReference type="RefSeq" id="WP_406770418.1">
    <property type="nucleotide sequence ID" value="NZ_JBJHZZ010000011.1"/>
</dbReference>
<dbReference type="InterPro" id="IPR050351">
    <property type="entry name" value="BphY/WalK/GraS-like"/>
</dbReference>
<keyword evidence="18" id="KW-1185">Reference proteome</keyword>
<evidence type="ECO:0000259" key="14">
    <source>
        <dbReference type="PROSITE" id="PS50109"/>
    </source>
</evidence>
<dbReference type="SMART" id="SM00388">
    <property type="entry name" value="HisKA"/>
    <property type="match status" value="1"/>
</dbReference>
<comment type="subcellular location">
    <subcellularLocation>
        <location evidence="2">Membrane</location>
        <topology evidence="2">Multi-pass membrane protein</topology>
    </subcellularLocation>
</comment>
<evidence type="ECO:0000256" key="2">
    <source>
        <dbReference type="ARBA" id="ARBA00004141"/>
    </source>
</evidence>
<dbReference type="PROSITE" id="PS51257">
    <property type="entry name" value="PROKAR_LIPOPROTEIN"/>
    <property type="match status" value="1"/>
</dbReference>
<comment type="catalytic activity">
    <reaction evidence="1">
        <text>ATP + protein L-histidine = ADP + protein N-phospho-L-histidine.</text>
        <dbReference type="EC" id="2.7.13.3"/>
    </reaction>
</comment>
<dbReference type="InterPro" id="IPR004358">
    <property type="entry name" value="Sig_transdc_His_kin-like_C"/>
</dbReference>
<dbReference type="Proteomes" id="UP001623591">
    <property type="component" value="Unassembled WGS sequence"/>
</dbReference>
<dbReference type="EC" id="2.7.13.3" evidence="3"/>
<sequence>MFKTLKSKFTTIYIILVIIIGVIGCFSTFNNYILGKQINGLMVRNYKSIKAINNMYQTLEEQNNAILTYMDGNHEKGIQAFHLNEIKFSEYYKVEANNITEPGEKELVNELSLTYEKYLTYFSKLQEIDGGEGLNSAVNYNESNIIPTFDNIKKILSKISMLNEEDMFSSKDKVTSYSIKSMYIFLIISTISVIIGFLLSMVSIKKILKPLYSLRDTIKAVKAGDLYKQAPIISNDEVGELTIEFNNMTKRLLLFEQSTLGQLLSEKNKSITIVKSIADPLIVLDTDYRIILLNNACESVFNLKETEVLNKYFFEVINNVDLYDCIKSIHDSLDKDIEKKIIYFNINSKDYYYNLIVSKLKDPLDKTTGLVVLLQNVTQLKEIEKIKSDFIATISHEFKTPLTSITIGTNLLTNELVGVLNSKQKEIISTITEDSERLLSLVNNLLNLSKIESSRAIYDIKSYSVVEVIENSVKLFREQARKKEVFLHFELEDNLPKVKVDLEKSTWVLNNLISNALRYTSLGDEIQIDAFVNQDKMCISVTDTGVGIPNNYQDKIFDKFVQVPNEESESNGSGLGLSIAKEIVESLGGEIWCESTHGLGSTFTFTIPLANN</sequence>
<dbReference type="InterPro" id="IPR003661">
    <property type="entry name" value="HisK_dim/P_dom"/>
</dbReference>
<dbReference type="PROSITE" id="PS50112">
    <property type="entry name" value="PAS"/>
    <property type="match status" value="1"/>
</dbReference>
<dbReference type="SMART" id="SM00091">
    <property type="entry name" value="PAS"/>
    <property type="match status" value="1"/>
</dbReference>
<feature type="domain" description="HAMP" evidence="16">
    <location>
        <begin position="205"/>
        <end position="257"/>
    </location>
</feature>
<feature type="domain" description="Histidine kinase" evidence="14">
    <location>
        <begin position="393"/>
        <end position="611"/>
    </location>
</feature>
<feature type="domain" description="PAS" evidence="15">
    <location>
        <begin position="266"/>
        <end position="336"/>
    </location>
</feature>
<keyword evidence="4" id="KW-0597">Phosphoprotein</keyword>
<dbReference type="CDD" id="cd00082">
    <property type="entry name" value="HisKA"/>
    <property type="match status" value="1"/>
</dbReference>
<dbReference type="Gene3D" id="3.30.565.10">
    <property type="entry name" value="Histidine kinase-like ATPase, C-terminal domain"/>
    <property type="match status" value="1"/>
</dbReference>
<dbReference type="CDD" id="cd00075">
    <property type="entry name" value="HATPase"/>
    <property type="match status" value="1"/>
</dbReference>
<evidence type="ECO:0000256" key="4">
    <source>
        <dbReference type="ARBA" id="ARBA00022553"/>
    </source>
</evidence>
<name>A0ABW8T8F5_9CLOT</name>
<feature type="transmembrane region" description="Helical" evidence="13">
    <location>
        <begin position="12"/>
        <end position="34"/>
    </location>
</feature>
<evidence type="ECO:0000256" key="12">
    <source>
        <dbReference type="ARBA" id="ARBA00023136"/>
    </source>
</evidence>
<dbReference type="PROSITE" id="PS50109">
    <property type="entry name" value="HIS_KIN"/>
    <property type="match status" value="1"/>
</dbReference>
<keyword evidence="5" id="KW-0808">Transferase</keyword>
<dbReference type="InterPro" id="IPR036097">
    <property type="entry name" value="HisK_dim/P_sf"/>
</dbReference>
<dbReference type="InterPro" id="IPR003594">
    <property type="entry name" value="HATPase_dom"/>
</dbReference>
<dbReference type="Pfam" id="PF00512">
    <property type="entry name" value="HisKA"/>
    <property type="match status" value="1"/>
</dbReference>
<feature type="transmembrane region" description="Helical" evidence="13">
    <location>
        <begin position="183"/>
        <end position="204"/>
    </location>
</feature>
<evidence type="ECO:0000256" key="9">
    <source>
        <dbReference type="ARBA" id="ARBA00022840"/>
    </source>
</evidence>
<evidence type="ECO:0000256" key="10">
    <source>
        <dbReference type="ARBA" id="ARBA00022989"/>
    </source>
</evidence>
<dbReference type="InterPro" id="IPR013767">
    <property type="entry name" value="PAS_fold"/>
</dbReference>
<dbReference type="SMART" id="SM00304">
    <property type="entry name" value="HAMP"/>
    <property type="match status" value="1"/>
</dbReference>
<dbReference type="GO" id="GO:0005524">
    <property type="term" value="F:ATP binding"/>
    <property type="evidence" value="ECO:0007669"/>
    <property type="project" value="UniProtKB-KW"/>
</dbReference>
<dbReference type="Pfam" id="PF00989">
    <property type="entry name" value="PAS"/>
    <property type="match status" value="1"/>
</dbReference>
<keyword evidence="7" id="KW-0547">Nucleotide-binding</keyword>
<evidence type="ECO:0000256" key="5">
    <source>
        <dbReference type="ARBA" id="ARBA00022679"/>
    </source>
</evidence>
<dbReference type="SUPFAM" id="SSF55785">
    <property type="entry name" value="PYP-like sensor domain (PAS domain)"/>
    <property type="match status" value="1"/>
</dbReference>
<dbReference type="InterPro" id="IPR036890">
    <property type="entry name" value="HATPase_C_sf"/>
</dbReference>
<dbReference type="InterPro" id="IPR035965">
    <property type="entry name" value="PAS-like_dom_sf"/>
</dbReference>
<dbReference type="InterPro" id="IPR000014">
    <property type="entry name" value="PAS"/>
</dbReference>
<dbReference type="PANTHER" id="PTHR42878:SF7">
    <property type="entry name" value="SENSOR HISTIDINE KINASE GLRK"/>
    <property type="match status" value="1"/>
</dbReference>
<dbReference type="Gene3D" id="6.10.340.10">
    <property type="match status" value="1"/>
</dbReference>
<dbReference type="SUPFAM" id="SSF47384">
    <property type="entry name" value="Homodimeric domain of signal transducing histidine kinase"/>
    <property type="match status" value="1"/>
</dbReference>
<keyword evidence="11" id="KW-0902">Two-component regulatory system</keyword>
<protein>
    <recommendedName>
        <fullName evidence="3">histidine kinase</fullName>
        <ecNumber evidence="3">2.7.13.3</ecNumber>
    </recommendedName>
</protein>
<dbReference type="PANTHER" id="PTHR42878">
    <property type="entry name" value="TWO-COMPONENT HISTIDINE KINASE"/>
    <property type="match status" value="1"/>
</dbReference>
<dbReference type="CDD" id="cd06225">
    <property type="entry name" value="HAMP"/>
    <property type="match status" value="1"/>
</dbReference>
<evidence type="ECO:0000256" key="13">
    <source>
        <dbReference type="SAM" id="Phobius"/>
    </source>
</evidence>
<accession>A0ABW8T8F5</accession>
<dbReference type="SUPFAM" id="SSF158472">
    <property type="entry name" value="HAMP domain-like"/>
    <property type="match status" value="1"/>
</dbReference>
<evidence type="ECO:0000313" key="18">
    <source>
        <dbReference type="Proteomes" id="UP001623591"/>
    </source>
</evidence>
<dbReference type="Gene3D" id="3.30.450.20">
    <property type="entry name" value="PAS domain"/>
    <property type="match status" value="1"/>
</dbReference>
<evidence type="ECO:0000256" key="3">
    <source>
        <dbReference type="ARBA" id="ARBA00012438"/>
    </source>
</evidence>
<keyword evidence="10 13" id="KW-1133">Transmembrane helix</keyword>